<protein>
    <recommendedName>
        <fullName evidence="5">RING-type domain-containing protein</fullName>
    </recommendedName>
</protein>
<dbReference type="Gene3D" id="3.30.40.10">
    <property type="entry name" value="Zinc/RING finger domain, C3HC4 (zinc finger)"/>
    <property type="match status" value="1"/>
</dbReference>
<feature type="compositionally biased region" description="Basic residues" evidence="4">
    <location>
        <begin position="60"/>
        <end position="74"/>
    </location>
</feature>
<dbReference type="SMART" id="SM00184">
    <property type="entry name" value="RING"/>
    <property type="match status" value="1"/>
</dbReference>
<accession>A0AA43TWV7</accession>
<feature type="compositionally biased region" description="Pro residues" evidence="4">
    <location>
        <begin position="1"/>
        <end position="27"/>
    </location>
</feature>
<evidence type="ECO:0000313" key="6">
    <source>
        <dbReference type="EMBL" id="MDI1489435.1"/>
    </source>
</evidence>
<dbReference type="PANTHER" id="PTHR28042">
    <property type="entry name" value="E3 UBIQUITIN-PROTEIN LIGASE COMPLEX SLX5-SLX8 SUBUNIT SLX5"/>
    <property type="match status" value="1"/>
</dbReference>
<keyword evidence="1" id="KW-0479">Metal-binding</keyword>
<gene>
    <name evidence="6" type="ORF">OHK93_008713</name>
</gene>
<dbReference type="GO" id="GO:0008270">
    <property type="term" value="F:zinc ion binding"/>
    <property type="evidence" value="ECO:0007669"/>
    <property type="project" value="UniProtKB-KW"/>
</dbReference>
<dbReference type="PANTHER" id="PTHR28042:SF1">
    <property type="entry name" value="E3 UBIQUITIN-PROTEIN LIGASE COMPLEX SLX5-SLX8 SUBUNIT SLX5"/>
    <property type="match status" value="1"/>
</dbReference>
<feature type="domain" description="RING-type" evidence="5">
    <location>
        <begin position="232"/>
        <end position="294"/>
    </location>
</feature>
<dbReference type="GO" id="GO:0004842">
    <property type="term" value="F:ubiquitin-protein transferase activity"/>
    <property type="evidence" value="ECO:0007669"/>
    <property type="project" value="TreeGrafter"/>
</dbReference>
<keyword evidence="2" id="KW-0863">Zinc-finger</keyword>
<evidence type="ECO:0000313" key="7">
    <source>
        <dbReference type="Proteomes" id="UP001161017"/>
    </source>
</evidence>
<dbReference type="Pfam" id="PF13445">
    <property type="entry name" value="zf-RING_UBOX"/>
    <property type="match status" value="1"/>
</dbReference>
<dbReference type="InterPro" id="IPR013083">
    <property type="entry name" value="Znf_RING/FYVE/PHD"/>
</dbReference>
<comment type="caution">
    <text evidence="6">The sequence shown here is derived from an EMBL/GenBank/DDBJ whole genome shotgun (WGS) entry which is preliminary data.</text>
</comment>
<dbReference type="InterPro" id="IPR027370">
    <property type="entry name" value="Znf-RING_euk"/>
</dbReference>
<dbReference type="InterPro" id="IPR001841">
    <property type="entry name" value="Znf_RING"/>
</dbReference>
<dbReference type="SUPFAM" id="SSF57850">
    <property type="entry name" value="RING/U-box"/>
    <property type="match status" value="1"/>
</dbReference>
<name>A0AA43TWV7_9LECA</name>
<dbReference type="EMBL" id="JAPUFD010000009">
    <property type="protein sequence ID" value="MDI1489435.1"/>
    <property type="molecule type" value="Genomic_DNA"/>
</dbReference>
<dbReference type="InterPro" id="IPR017907">
    <property type="entry name" value="Znf_RING_CS"/>
</dbReference>
<feature type="region of interest" description="Disordered" evidence="4">
    <location>
        <begin position="1"/>
        <end position="149"/>
    </location>
</feature>
<keyword evidence="3" id="KW-0862">Zinc</keyword>
<feature type="compositionally biased region" description="Polar residues" evidence="4">
    <location>
        <begin position="107"/>
        <end position="117"/>
    </location>
</feature>
<proteinExistence type="predicted"/>
<sequence>MSRPQPQPPRPTVQSPTPAPPPPPPPQQDFIDLTEDSSSPVPDFVLPPEHTPDPLLRRPPTLHRNRTPPRRHPLARSSDIIDLSEESDSRPMPSNTAHRSGSPEIQFLSSRTRSRSVSIDDRHSTLRPPVRYNRPQDVDEPAPWAPPQLPGLPDFGIAMIERARDQLVGWEMFNRNGDFQIPNMMDFQTVGFDLDFPDRQPPVAPRLPTYEAPGPARPGFKRSPKDGDVLVCPICDDELGTGESDSKRQVWVVKACGHVYCGGCIKTRERPRSGRKASVKSGKPLNQFRTCVVDDCGVNVTGAKSVLQVYL</sequence>
<keyword evidence="7" id="KW-1185">Reference proteome</keyword>
<dbReference type="GO" id="GO:0033768">
    <property type="term" value="C:SUMO-targeted ubiquitin ligase complex"/>
    <property type="evidence" value="ECO:0007669"/>
    <property type="project" value="TreeGrafter"/>
</dbReference>
<evidence type="ECO:0000256" key="1">
    <source>
        <dbReference type="ARBA" id="ARBA00022723"/>
    </source>
</evidence>
<dbReference type="Proteomes" id="UP001161017">
    <property type="component" value="Unassembled WGS sequence"/>
</dbReference>
<dbReference type="InterPro" id="IPR038886">
    <property type="entry name" value="E3_SLX5/Rfp1"/>
</dbReference>
<evidence type="ECO:0000256" key="3">
    <source>
        <dbReference type="ARBA" id="ARBA00022833"/>
    </source>
</evidence>
<organism evidence="6 7">
    <name type="scientific">Ramalina farinacea</name>
    <dbReference type="NCBI Taxonomy" id="258253"/>
    <lineage>
        <taxon>Eukaryota</taxon>
        <taxon>Fungi</taxon>
        <taxon>Dikarya</taxon>
        <taxon>Ascomycota</taxon>
        <taxon>Pezizomycotina</taxon>
        <taxon>Lecanoromycetes</taxon>
        <taxon>OSLEUM clade</taxon>
        <taxon>Lecanoromycetidae</taxon>
        <taxon>Lecanorales</taxon>
        <taxon>Lecanorineae</taxon>
        <taxon>Ramalinaceae</taxon>
        <taxon>Ramalina</taxon>
    </lineage>
</organism>
<reference evidence="6" key="1">
    <citation type="journal article" date="2023" name="Genome Biol. Evol.">
        <title>First Whole Genome Sequence and Flow Cytometry Genome Size Data for the Lichen-Forming Fungus Ramalina farinacea (Ascomycota).</title>
        <authorList>
            <person name="Llewellyn T."/>
            <person name="Mian S."/>
            <person name="Hill R."/>
            <person name="Leitch I.J."/>
            <person name="Gaya E."/>
        </authorList>
    </citation>
    <scope>NUCLEOTIDE SEQUENCE</scope>
    <source>
        <strain evidence="6">LIQ254RAFAR</strain>
    </source>
</reference>
<dbReference type="PROSITE" id="PS00518">
    <property type="entry name" value="ZF_RING_1"/>
    <property type="match status" value="1"/>
</dbReference>
<dbReference type="AlphaFoldDB" id="A0AA43TWV7"/>
<evidence type="ECO:0000256" key="2">
    <source>
        <dbReference type="ARBA" id="ARBA00022771"/>
    </source>
</evidence>
<evidence type="ECO:0000256" key="4">
    <source>
        <dbReference type="SAM" id="MobiDB-lite"/>
    </source>
</evidence>
<evidence type="ECO:0000259" key="5">
    <source>
        <dbReference type="SMART" id="SM00184"/>
    </source>
</evidence>